<gene>
    <name evidence="1" type="ORF">PA27867_3218</name>
</gene>
<evidence type="ECO:0000313" key="2">
    <source>
        <dbReference type="Proteomes" id="UP000092582"/>
    </source>
</evidence>
<dbReference type="STRING" id="670052.PA27867_3218"/>
<dbReference type="AlphaFoldDB" id="A0A1B1BNR1"/>
<reference evidence="1 2" key="1">
    <citation type="submission" date="2016-06" db="EMBL/GenBank/DDBJ databases">
        <title>Genome sequencing of Cryobacterium arcticum PAMC 27867.</title>
        <authorList>
            <person name="Lee J."/>
            <person name="Kim O.-S."/>
        </authorList>
    </citation>
    <scope>NUCLEOTIDE SEQUENCE [LARGE SCALE GENOMIC DNA]</scope>
    <source>
        <strain evidence="1 2">PAMC 27867</strain>
    </source>
</reference>
<sequence>MALIRTQALVSVSVPGYGLGRAAAALEQAIVPYADGRIVALTRSTNWAGAFFGRTELLAVVEYTPAA</sequence>
<dbReference type="Proteomes" id="UP000092582">
    <property type="component" value="Chromosome 1"/>
</dbReference>
<protein>
    <submittedName>
        <fullName evidence="1">Uncharacterized protein</fullName>
    </submittedName>
</protein>
<evidence type="ECO:0000313" key="1">
    <source>
        <dbReference type="EMBL" id="ANP74148.1"/>
    </source>
</evidence>
<dbReference type="RefSeq" id="WP_066598089.1">
    <property type="nucleotide sequence ID" value="NZ_CP016282.1"/>
</dbReference>
<name>A0A1B1BNR1_9MICO</name>
<accession>A0A1B1BNR1</accession>
<organism evidence="1 2">
    <name type="scientific">Cryobacterium arcticum</name>
    <dbReference type="NCBI Taxonomy" id="670052"/>
    <lineage>
        <taxon>Bacteria</taxon>
        <taxon>Bacillati</taxon>
        <taxon>Actinomycetota</taxon>
        <taxon>Actinomycetes</taxon>
        <taxon>Micrococcales</taxon>
        <taxon>Microbacteriaceae</taxon>
        <taxon>Cryobacterium</taxon>
    </lineage>
</organism>
<dbReference type="OrthoDB" id="5119995at2"/>
<keyword evidence="2" id="KW-1185">Reference proteome</keyword>
<proteinExistence type="predicted"/>
<dbReference type="KEGG" id="cart:PA27867_3218"/>
<dbReference type="EMBL" id="CP016282">
    <property type="protein sequence ID" value="ANP74148.1"/>
    <property type="molecule type" value="Genomic_DNA"/>
</dbReference>